<dbReference type="Proteomes" id="UP001460270">
    <property type="component" value="Unassembled WGS sequence"/>
</dbReference>
<dbReference type="PANTHER" id="PTHR25465">
    <property type="entry name" value="B-BOX DOMAIN CONTAINING"/>
    <property type="match status" value="1"/>
</dbReference>
<evidence type="ECO:0000259" key="6">
    <source>
        <dbReference type="PROSITE" id="PS50119"/>
    </source>
</evidence>
<dbReference type="InterPro" id="IPR003877">
    <property type="entry name" value="SPRY_dom"/>
</dbReference>
<evidence type="ECO:0000256" key="3">
    <source>
        <dbReference type="ARBA" id="ARBA00022833"/>
    </source>
</evidence>
<dbReference type="InterPro" id="IPR003879">
    <property type="entry name" value="Butyrophylin_SPRY"/>
</dbReference>
<evidence type="ECO:0000313" key="8">
    <source>
        <dbReference type="Proteomes" id="UP001460270"/>
    </source>
</evidence>
<reference evidence="8" key="1">
    <citation type="submission" date="2024-04" db="EMBL/GenBank/DDBJ databases">
        <title>Salinicola lusitanus LLJ914,a marine bacterium isolated from the Okinawa Trough.</title>
        <authorList>
            <person name="Li J."/>
        </authorList>
    </citation>
    <scope>NUCLEOTIDE SEQUENCE [LARGE SCALE GENOMIC DNA]</scope>
</reference>
<dbReference type="Pfam" id="PF25600">
    <property type="entry name" value="TRIM_CC"/>
    <property type="match status" value="1"/>
</dbReference>
<accession>A0AAW0NC84</accession>
<feature type="coiled-coil region" evidence="5">
    <location>
        <begin position="160"/>
        <end position="187"/>
    </location>
</feature>
<dbReference type="InterPro" id="IPR000315">
    <property type="entry name" value="Znf_B-box"/>
</dbReference>
<evidence type="ECO:0000256" key="4">
    <source>
        <dbReference type="PROSITE-ProRule" id="PRU00024"/>
    </source>
</evidence>
<evidence type="ECO:0000256" key="1">
    <source>
        <dbReference type="ARBA" id="ARBA00022723"/>
    </source>
</evidence>
<keyword evidence="8" id="KW-1185">Reference proteome</keyword>
<feature type="domain" description="B box-type" evidence="6">
    <location>
        <begin position="47"/>
        <end position="87"/>
    </location>
</feature>
<dbReference type="Gene3D" id="2.60.120.920">
    <property type="match status" value="1"/>
</dbReference>
<dbReference type="InterPro" id="IPR051051">
    <property type="entry name" value="E3_ubiq-ligase_TRIM/RNF"/>
</dbReference>
<dbReference type="Gene3D" id="3.30.160.60">
    <property type="entry name" value="Classic Zinc Finger"/>
    <property type="match status" value="1"/>
</dbReference>
<dbReference type="InterPro" id="IPR013320">
    <property type="entry name" value="ConA-like_dom_sf"/>
</dbReference>
<dbReference type="PANTHER" id="PTHR25465:SF32">
    <property type="entry name" value="BLOODTHIRSTY-RELATED GENE FAMILY, MEMBER 16 ISOFORM X1-RELATED"/>
    <property type="match status" value="1"/>
</dbReference>
<organism evidence="7 8">
    <name type="scientific">Mugilogobius chulae</name>
    <name type="common">yellowstripe goby</name>
    <dbReference type="NCBI Taxonomy" id="88201"/>
    <lineage>
        <taxon>Eukaryota</taxon>
        <taxon>Metazoa</taxon>
        <taxon>Chordata</taxon>
        <taxon>Craniata</taxon>
        <taxon>Vertebrata</taxon>
        <taxon>Euteleostomi</taxon>
        <taxon>Actinopterygii</taxon>
        <taxon>Neopterygii</taxon>
        <taxon>Teleostei</taxon>
        <taxon>Neoteleostei</taxon>
        <taxon>Acanthomorphata</taxon>
        <taxon>Gobiaria</taxon>
        <taxon>Gobiiformes</taxon>
        <taxon>Gobioidei</taxon>
        <taxon>Gobiidae</taxon>
        <taxon>Gobionellinae</taxon>
        <taxon>Mugilogobius</taxon>
    </lineage>
</organism>
<dbReference type="PROSITE" id="PS50119">
    <property type="entry name" value="ZF_BBOX"/>
    <property type="match status" value="1"/>
</dbReference>
<sequence length="324" mass="37100">MKLLQLREKHTSLFGHGYLCGHSNHLEPHLTVPRLQKHQLMEPMENLEQRMCLKHDKPLELFCCTDQFCICMVCTVLEHKSHDILPLKDEFEKQKVSLNQITTENRGMIEERQEKMNNVRQCLDISLSCAQREMNNGVVFFDAVLDVVQESMAQFRNDILKKQKATEKQADGLISELEQEIGQLEHREVKMGQLACSDDYLHALQSFNSLKITPNLKDWNQVSYRPTSFSGSVENAVVKLEHHYGAEETAESTRGVKETTTVKSAPQIVGVFVDYEQGLVSFYDVETAEHLYSFTNCAFSGKLYAFFSPGNRRSPLIINPVQKV</sequence>
<evidence type="ECO:0000256" key="2">
    <source>
        <dbReference type="ARBA" id="ARBA00022771"/>
    </source>
</evidence>
<keyword evidence="1" id="KW-0479">Metal-binding</keyword>
<proteinExistence type="predicted"/>
<evidence type="ECO:0000313" key="7">
    <source>
        <dbReference type="EMBL" id="KAK7888891.1"/>
    </source>
</evidence>
<keyword evidence="5" id="KW-0175">Coiled coil</keyword>
<keyword evidence="3" id="KW-0862">Zinc</keyword>
<dbReference type="SMART" id="SM00336">
    <property type="entry name" value="BBOX"/>
    <property type="match status" value="1"/>
</dbReference>
<name>A0AAW0NC84_9GOBI</name>
<dbReference type="PRINTS" id="PR01407">
    <property type="entry name" value="BUTYPHLNCDUF"/>
</dbReference>
<dbReference type="CDD" id="cd19769">
    <property type="entry name" value="Bbox2_TRIM16-like"/>
    <property type="match status" value="1"/>
</dbReference>
<gene>
    <name evidence="7" type="ORF">WMY93_024451</name>
</gene>
<comment type="caution">
    <text evidence="7">The sequence shown here is derived from an EMBL/GenBank/DDBJ whole genome shotgun (WGS) entry which is preliminary data.</text>
</comment>
<protein>
    <recommendedName>
        <fullName evidence="6">B box-type domain-containing protein</fullName>
    </recommendedName>
</protein>
<dbReference type="SUPFAM" id="SSF57845">
    <property type="entry name" value="B-box zinc-binding domain"/>
    <property type="match status" value="1"/>
</dbReference>
<dbReference type="SUPFAM" id="SSF49899">
    <property type="entry name" value="Concanavalin A-like lectins/glucanases"/>
    <property type="match status" value="1"/>
</dbReference>
<dbReference type="AlphaFoldDB" id="A0AAW0NC84"/>
<keyword evidence="2 4" id="KW-0863">Zinc-finger</keyword>
<dbReference type="InterPro" id="IPR058030">
    <property type="entry name" value="TRIM8/14/16/25/29/45/65_CC"/>
</dbReference>
<dbReference type="EMBL" id="JBBPFD010000018">
    <property type="protein sequence ID" value="KAK7888891.1"/>
    <property type="molecule type" value="Genomic_DNA"/>
</dbReference>
<dbReference type="InterPro" id="IPR043136">
    <property type="entry name" value="B30.2/SPRY_sf"/>
</dbReference>
<dbReference type="GO" id="GO:0008270">
    <property type="term" value="F:zinc ion binding"/>
    <property type="evidence" value="ECO:0007669"/>
    <property type="project" value="UniProtKB-KW"/>
</dbReference>
<evidence type="ECO:0000256" key="5">
    <source>
        <dbReference type="SAM" id="Coils"/>
    </source>
</evidence>
<dbReference type="Pfam" id="PF00622">
    <property type="entry name" value="SPRY"/>
    <property type="match status" value="1"/>
</dbReference>
<dbReference type="Pfam" id="PF00643">
    <property type="entry name" value="zf-B_box"/>
    <property type="match status" value="1"/>
</dbReference>